<keyword evidence="4" id="KW-1185">Reference proteome</keyword>
<organism evidence="3 4">
    <name type="scientific">Syntrophotalea acetylenica</name>
    <name type="common">Pelobacter acetylenicus</name>
    <dbReference type="NCBI Taxonomy" id="29542"/>
    <lineage>
        <taxon>Bacteria</taxon>
        <taxon>Pseudomonadati</taxon>
        <taxon>Thermodesulfobacteriota</taxon>
        <taxon>Desulfuromonadia</taxon>
        <taxon>Desulfuromonadales</taxon>
        <taxon>Syntrophotaleaceae</taxon>
        <taxon>Syntrophotalea</taxon>
    </lineage>
</organism>
<keyword evidence="1" id="KW-0472">Membrane</keyword>
<sequence length="149" mass="16753">MKRTVNCNDQDLVLFHYGDLDAETRLRVREHLTHCHACRLKLAGLRDALDRLPVPELCLSEGEKQRFAAVINDRIAHKSRPRQWLWGSALATLAVLTICLRILPGGPATFTGGVPKSATEIGMLQDMELLQNLDLLENLDLLQDFDRIG</sequence>
<feature type="transmembrane region" description="Helical" evidence="1">
    <location>
        <begin position="84"/>
        <end position="103"/>
    </location>
</feature>
<gene>
    <name evidence="3" type="ORF">A7E75_06650</name>
</gene>
<name>A0A1L3GFL5_SYNAC</name>
<keyword evidence="1" id="KW-0812">Transmembrane</keyword>
<dbReference type="Proteomes" id="UP000182264">
    <property type="component" value="Chromosome"/>
</dbReference>
<dbReference type="AlphaFoldDB" id="A0A1L3GFL5"/>
<accession>A0A1L3GFL5</accession>
<feature type="domain" description="Putative zinc-finger" evidence="2">
    <location>
        <begin position="14"/>
        <end position="39"/>
    </location>
</feature>
<dbReference type="RefSeq" id="WP_072286588.1">
    <property type="nucleotide sequence ID" value="NZ_CP015455.1"/>
</dbReference>
<dbReference type="STRING" id="29542.A6070_00585"/>
<evidence type="ECO:0000259" key="2">
    <source>
        <dbReference type="Pfam" id="PF13490"/>
    </source>
</evidence>
<evidence type="ECO:0000256" key="1">
    <source>
        <dbReference type="SAM" id="Phobius"/>
    </source>
</evidence>
<reference evidence="3 4" key="1">
    <citation type="journal article" date="2017" name="Genome Announc.">
        <title>Complete Genome Sequences of Two Acetylene-Fermenting Pelobacter acetylenicus Strains.</title>
        <authorList>
            <person name="Sutton J.M."/>
            <person name="Baesman S.M."/>
            <person name="Fierst J.L."/>
            <person name="Poret-Peterson A.T."/>
            <person name="Oremland R.S."/>
            <person name="Dunlap D.S."/>
            <person name="Akob D.M."/>
        </authorList>
    </citation>
    <scope>NUCLEOTIDE SEQUENCE [LARGE SCALE GENOMIC DNA]</scope>
    <source>
        <strain evidence="3 4">DSM 3247</strain>
    </source>
</reference>
<dbReference type="Pfam" id="PF13490">
    <property type="entry name" value="zf-HC2"/>
    <property type="match status" value="1"/>
</dbReference>
<protein>
    <recommendedName>
        <fullName evidence="2">Putative zinc-finger domain-containing protein</fullName>
    </recommendedName>
</protein>
<dbReference type="InterPro" id="IPR041916">
    <property type="entry name" value="Anti_sigma_zinc_sf"/>
</dbReference>
<evidence type="ECO:0000313" key="4">
    <source>
        <dbReference type="Proteomes" id="UP000182264"/>
    </source>
</evidence>
<dbReference type="OrthoDB" id="5421222at2"/>
<proteinExistence type="predicted"/>
<dbReference type="KEGG" id="pace:A6070_00585"/>
<keyword evidence="1" id="KW-1133">Transmembrane helix</keyword>
<evidence type="ECO:0000313" key="3">
    <source>
        <dbReference type="EMBL" id="APG24743.1"/>
    </source>
</evidence>
<dbReference type="InterPro" id="IPR027383">
    <property type="entry name" value="Znf_put"/>
</dbReference>
<dbReference type="EMBL" id="CP015518">
    <property type="protein sequence ID" value="APG24743.1"/>
    <property type="molecule type" value="Genomic_DNA"/>
</dbReference>
<dbReference type="Gene3D" id="1.10.10.1320">
    <property type="entry name" value="Anti-sigma factor, zinc-finger domain"/>
    <property type="match status" value="1"/>
</dbReference>